<proteinExistence type="predicted"/>
<dbReference type="InterPro" id="IPR029278">
    <property type="entry name" value="Imm26"/>
</dbReference>
<sequence length="161" mass="18926">MGKNKYGNVYEIALSNGKYVYVCWIEQFSFGIFDYIAEKPVTDINDLLCVGFKTYKACKETAVRKKIWKLIGYIDLEKENISFPNLAVFLSYNKELFIKQSQAMRHGNLIKIPINEYLALLKKGYIYGFFDNYQTFELWLSGNIENYPENEEIFPLPEKYS</sequence>
<evidence type="ECO:0000313" key="2">
    <source>
        <dbReference type="Proteomes" id="UP000254235"/>
    </source>
</evidence>
<dbReference type="Pfam" id="PF15428">
    <property type="entry name" value="Imm26"/>
    <property type="match status" value="1"/>
</dbReference>
<dbReference type="Proteomes" id="UP000254235">
    <property type="component" value="Unassembled WGS sequence"/>
</dbReference>
<dbReference type="GeneID" id="78572050"/>
<dbReference type="OrthoDB" id="1070578at2"/>
<evidence type="ECO:0000313" key="1">
    <source>
        <dbReference type="EMBL" id="SUC37955.1"/>
    </source>
</evidence>
<gene>
    <name evidence="1" type="ORF">NCTC13043_02454</name>
</gene>
<organism evidence="1 2">
    <name type="scientific">Prevotella pallens</name>
    <dbReference type="NCBI Taxonomy" id="60133"/>
    <lineage>
        <taxon>Bacteria</taxon>
        <taxon>Pseudomonadati</taxon>
        <taxon>Bacteroidota</taxon>
        <taxon>Bacteroidia</taxon>
        <taxon>Bacteroidales</taxon>
        <taxon>Prevotellaceae</taxon>
        <taxon>Prevotella</taxon>
    </lineage>
</organism>
<reference evidence="1 2" key="1">
    <citation type="submission" date="2018-06" db="EMBL/GenBank/DDBJ databases">
        <authorList>
            <consortium name="Pathogen Informatics"/>
            <person name="Doyle S."/>
        </authorList>
    </citation>
    <scope>NUCLEOTIDE SEQUENCE [LARGE SCALE GENOMIC DNA]</scope>
    <source>
        <strain evidence="1 2">NCTC13043</strain>
    </source>
</reference>
<dbReference type="EMBL" id="UGTP01000005">
    <property type="protein sequence ID" value="SUC37955.1"/>
    <property type="molecule type" value="Genomic_DNA"/>
</dbReference>
<name>A0A379GAH9_9BACT</name>
<accession>A0A379GAH9</accession>
<protein>
    <submittedName>
        <fullName evidence="1">Uncharacterized protein</fullName>
    </submittedName>
</protein>
<dbReference type="RefSeq" id="WP_115084277.1">
    <property type="nucleotide sequence ID" value="NZ_CAUUOQ010000058.1"/>
</dbReference>
<dbReference type="AlphaFoldDB" id="A0A379GAH9"/>